<dbReference type="RefSeq" id="WP_109870184.1">
    <property type="nucleotide sequence ID" value="NZ_QGNA01000002.1"/>
</dbReference>
<feature type="domain" description="Cytochrome c" evidence="8">
    <location>
        <begin position="107"/>
        <end position="193"/>
    </location>
</feature>
<gene>
    <name evidence="9" type="ORF">DFH01_09360</name>
</gene>
<keyword evidence="1" id="KW-0813">Transport</keyword>
<dbReference type="GO" id="GO:0020037">
    <property type="term" value="F:heme binding"/>
    <property type="evidence" value="ECO:0007669"/>
    <property type="project" value="InterPro"/>
</dbReference>
<evidence type="ECO:0000256" key="3">
    <source>
        <dbReference type="ARBA" id="ARBA00022723"/>
    </source>
</evidence>
<keyword evidence="3 6" id="KW-0479">Metal-binding</keyword>
<evidence type="ECO:0000256" key="7">
    <source>
        <dbReference type="SAM" id="Phobius"/>
    </source>
</evidence>
<keyword evidence="7" id="KW-1133">Transmembrane helix</keyword>
<dbReference type="GO" id="GO:0009055">
    <property type="term" value="F:electron transfer activity"/>
    <property type="evidence" value="ECO:0007669"/>
    <property type="project" value="InterPro"/>
</dbReference>
<sequence>MPQDEGTRGVDGEGPALSRPRLRAWLAEFRSELGDLVVHVVMHWRLVLGLGVAALVAALLFAWSGVYSVAASTGHYPFFRTFLGFALEQSVRTHSIGITAPALDDPGMIRRGAGHYQGGCAPCHGAPSQARNPITRRMLPEPPYLPDVVARWTSAEQFWIVRHGIKYAGMPAWVALGREDEVWSVVAFLRRLPDMDAPTYRQLAFGPAAGATEDASEGLRLLLLNGPVGNAVAACARCHGATGAAQDDAFPRLDLQTAPYLYEALQAYALGARPSGIMQPVAAELNQAEMRLLADHYAGQPQDGAVRAQTASAEVLELGRRIALKGVPERGVAACASCHGPKAGGMPALYPRLEGQHAWYVAQQLRLWLRGVRGGEREKPLARVMARAVGMDPDDPPAEPPLDNAAIEAVAAWYASLPPASRSAVAATR</sequence>
<dbReference type="InterPro" id="IPR009056">
    <property type="entry name" value="Cyt_c-like_dom"/>
</dbReference>
<evidence type="ECO:0000256" key="2">
    <source>
        <dbReference type="ARBA" id="ARBA00022617"/>
    </source>
</evidence>
<evidence type="ECO:0000256" key="4">
    <source>
        <dbReference type="ARBA" id="ARBA00022982"/>
    </source>
</evidence>
<keyword evidence="7" id="KW-0472">Membrane</keyword>
<feature type="domain" description="Cytochrome c" evidence="8">
    <location>
        <begin position="314"/>
        <end position="418"/>
    </location>
</feature>
<dbReference type="PANTHER" id="PTHR33751">
    <property type="entry name" value="CBB3-TYPE CYTOCHROME C OXIDASE SUBUNIT FIXP"/>
    <property type="match status" value="1"/>
</dbReference>
<keyword evidence="5 6" id="KW-0408">Iron</keyword>
<dbReference type="Pfam" id="PF13442">
    <property type="entry name" value="Cytochrome_CBB3"/>
    <property type="match status" value="1"/>
</dbReference>
<evidence type="ECO:0000313" key="10">
    <source>
        <dbReference type="Proteomes" id="UP000245765"/>
    </source>
</evidence>
<evidence type="ECO:0000256" key="6">
    <source>
        <dbReference type="PROSITE-ProRule" id="PRU00433"/>
    </source>
</evidence>
<dbReference type="Gene3D" id="1.10.760.10">
    <property type="entry name" value="Cytochrome c-like domain"/>
    <property type="match status" value="3"/>
</dbReference>
<dbReference type="InterPro" id="IPR036909">
    <property type="entry name" value="Cyt_c-like_dom_sf"/>
</dbReference>
<keyword evidence="10" id="KW-1185">Reference proteome</keyword>
<dbReference type="EMBL" id="QGNA01000002">
    <property type="protein sequence ID" value="PWS37074.1"/>
    <property type="molecule type" value="Genomic_DNA"/>
</dbReference>
<keyword evidence="4" id="KW-0249">Electron transport</keyword>
<dbReference type="Proteomes" id="UP000245765">
    <property type="component" value="Unassembled WGS sequence"/>
</dbReference>
<evidence type="ECO:0000313" key="9">
    <source>
        <dbReference type="EMBL" id="PWS37074.1"/>
    </source>
</evidence>
<name>A0A317FDA9_9PROT</name>
<dbReference type="PANTHER" id="PTHR33751:SF9">
    <property type="entry name" value="CYTOCHROME C4"/>
    <property type="match status" value="1"/>
</dbReference>
<dbReference type="SUPFAM" id="SSF46626">
    <property type="entry name" value="Cytochrome c"/>
    <property type="match status" value="3"/>
</dbReference>
<organism evidence="9 10">
    <name type="scientific">Falsiroseomonas bella</name>
    <dbReference type="NCBI Taxonomy" id="2184016"/>
    <lineage>
        <taxon>Bacteria</taxon>
        <taxon>Pseudomonadati</taxon>
        <taxon>Pseudomonadota</taxon>
        <taxon>Alphaproteobacteria</taxon>
        <taxon>Acetobacterales</taxon>
        <taxon>Roseomonadaceae</taxon>
        <taxon>Falsiroseomonas</taxon>
    </lineage>
</organism>
<proteinExistence type="predicted"/>
<feature type="domain" description="Cytochrome c" evidence="8">
    <location>
        <begin position="213"/>
        <end position="301"/>
    </location>
</feature>
<dbReference type="PROSITE" id="PS51007">
    <property type="entry name" value="CYTC"/>
    <property type="match status" value="3"/>
</dbReference>
<accession>A0A317FDA9</accession>
<evidence type="ECO:0000256" key="1">
    <source>
        <dbReference type="ARBA" id="ARBA00022448"/>
    </source>
</evidence>
<feature type="transmembrane region" description="Helical" evidence="7">
    <location>
        <begin position="46"/>
        <end position="70"/>
    </location>
</feature>
<dbReference type="AlphaFoldDB" id="A0A317FDA9"/>
<dbReference type="OrthoDB" id="9808603at2"/>
<keyword evidence="7" id="KW-0812">Transmembrane</keyword>
<dbReference type="GO" id="GO:0046872">
    <property type="term" value="F:metal ion binding"/>
    <property type="evidence" value="ECO:0007669"/>
    <property type="project" value="UniProtKB-KW"/>
</dbReference>
<evidence type="ECO:0000256" key="5">
    <source>
        <dbReference type="ARBA" id="ARBA00023004"/>
    </source>
</evidence>
<evidence type="ECO:0000259" key="8">
    <source>
        <dbReference type="PROSITE" id="PS51007"/>
    </source>
</evidence>
<dbReference type="InterPro" id="IPR050597">
    <property type="entry name" value="Cytochrome_c_Oxidase_Subunit"/>
</dbReference>
<keyword evidence="2 6" id="KW-0349">Heme</keyword>
<protein>
    <submittedName>
        <fullName evidence="9">Cytochrome C</fullName>
    </submittedName>
</protein>
<reference evidence="10" key="1">
    <citation type="submission" date="2018-05" db="EMBL/GenBank/DDBJ databases">
        <authorList>
            <person name="Du Z."/>
            <person name="Wang X."/>
        </authorList>
    </citation>
    <scope>NUCLEOTIDE SEQUENCE [LARGE SCALE GENOMIC DNA]</scope>
    <source>
        <strain evidence="10">CQN31</strain>
    </source>
</reference>
<comment type="caution">
    <text evidence="9">The sequence shown here is derived from an EMBL/GenBank/DDBJ whole genome shotgun (WGS) entry which is preliminary data.</text>
</comment>